<dbReference type="PRINTS" id="PR00081">
    <property type="entry name" value="GDHRDH"/>
</dbReference>
<accession>A0AAE9Y7W6</accession>
<feature type="domain" description="Ketoreductase" evidence="3">
    <location>
        <begin position="12"/>
        <end position="184"/>
    </location>
</feature>
<evidence type="ECO:0000313" key="4">
    <source>
        <dbReference type="EMBL" id="WCO67336.1"/>
    </source>
</evidence>
<dbReference type="InterPro" id="IPR036291">
    <property type="entry name" value="NAD(P)-bd_dom_sf"/>
</dbReference>
<dbReference type="Gene3D" id="3.40.50.720">
    <property type="entry name" value="NAD(P)-binding Rossmann-like Domain"/>
    <property type="match status" value="1"/>
</dbReference>
<proteinExistence type="inferred from homology"/>
<dbReference type="Proteomes" id="UP001216390">
    <property type="component" value="Chromosome"/>
</dbReference>
<dbReference type="PANTHER" id="PTHR42760">
    <property type="entry name" value="SHORT-CHAIN DEHYDROGENASES/REDUCTASES FAMILY MEMBER"/>
    <property type="match status" value="1"/>
</dbReference>
<keyword evidence="5" id="KW-1185">Reference proteome</keyword>
<sequence length="242" mass="24881">MADAAPSDRPGRVVLVSGGNRGLGRACAEAFAAAGDRVAVTYRTDPPEGFLAVRCDVTDTAAVDAAYDEVERELGPVDVLVANAAIGTRQLVMRATDEEALRVLDTNVLGVLRLARRAAASMARRRSGRIVFVSSIVAAYGAPGAGVYAASKAALTGLARSLTREVGPRGVTCNVVAPGMVETDLLGIASDDLRTWATDICPAGRAGRPEEVAAAVRFLASEEASYVNGAVLPVDGGLAMGL</sequence>
<dbReference type="FunFam" id="3.40.50.720:FF:000084">
    <property type="entry name" value="Short-chain dehydrogenase reductase"/>
    <property type="match status" value="1"/>
</dbReference>
<protein>
    <submittedName>
        <fullName evidence="4">SDR family oxidoreductase</fullName>
    </submittedName>
</protein>
<name>A0AAE9Y7W6_9ACTN</name>
<keyword evidence="2" id="KW-0560">Oxidoreductase</keyword>
<dbReference type="SMART" id="SM00822">
    <property type="entry name" value="PKS_KR"/>
    <property type="match status" value="1"/>
</dbReference>
<dbReference type="InterPro" id="IPR057326">
    <property type="entry name" value="KR_dom"/>
</dbReference>
<dbReference type="GO" id="GO:0016616">
    <property type="term" value="F:oxidoreductase activity, acting on the CH-OH group of donors, NAD or NADP as acceptor"/>
    <property type="evidence" value="ECO:0007669"/>
    <property type="project" value="TreeGrafter"/>
</dbReference>
<reference evidence="4" key="1">
    <citation type="submission" date="2023-01" db="EMBL/GenBank/DDBJ databases">
        <title>The diversity of Class Acidimicrobiia in South China Sea sediment environments and the proposal of Iamia marina sp. nov., a novel species of the genus Iamia.</title>
        <authorList>
            <person name="He Y."/>
            <person name="Tian X."/>
        </authorList>
    </citation>
    <scope>NUCLEOTIDE SEQUENCE</scope>
    <source>
        <strain evidence="4">DSM 19957</strain>
    </source>
</reference>
<dbReference type="RefSeq" id="WP_272736858.1">
    <property type="nucleotide sequence ID" value="NZ_CP116942.1"/>
</dbReference>
<evidence type="ECO:0000313" key="5">
    <source>
        <dbReference type="Proteomes" id="UP001216390"/>
    </source>
</evidence>
<dbReference type="EMBL" id="CP116942">
    <property type="protein sequence ID" value="WCO67336.1"/>
    <property type="molecule type" value="Genomic_DNA"/>
</dbReference>
<dbReference type="InterPro" id="IPR002347">
    <property type="entry name" value="SDR_fam"/>
</dbReference>
<dbReference type="SUPFAM" id="SSF51735">
    <property type="entry name" value="NAD(P)-binding Rossmann-fold domains"/>
    <property type="match status" value="1"/>
</dbReference>
<dbReference type="AlphaFoldDB" id="A0AAE9Y7W6"/>
<organism evidence="4 5">
    <name type="scientific">Iamia majanohamensis</name>
    <dbReference type="NCBI Taxonomy" id="467976"/>
    <lineage>
        <taxon>Bacteria</taxon>
        <taxon>Bacillati</taxon>
        <taxon>Actinomycetota</taxon>
        <taxon>Acidimicrobiia</taxon>
        <taxon>Acidimicrobiales</taxon>
        <taxon>Iamiaceae</taxon>
        <taxon>Iamia</taxon>
    </lineage>
</organism>
<dbReference type="Pfam" id="PF13561">
    <property type="entry name" value="adh_short_C2"/>
    <property type="match status" value="1"/>
</dbReference>
<evidence type="ECO:0000256" key="1">
    <source>
        <dbReference type="ARBA" id="ARBA00006484"/>
    </source>
</evidence>
<dbReference type="PANTHER" id="PTHR42760:SF133">
    <property type="entry name" value="3-OXOACYL-[ACYL-CARRIER-PROTEIN] REDUCTASE"/>
    <property type="match status" value="1"/>
</dbReference>
<evidence type="ECO:0000259" key="3">
    <source>
        <dbReference type="SMART" id="SM00822"/>
    </source>
</evidence>
<comment type="similarity">
    <text evidence="1">Belongs to the short-chain dehydrogenases/reductases (SDR) family.</text>
</comment>
<dbReference type="KEGG" id="ima:PO878_01210"/>
<dbReference type="PRINTS" id="PR00080">
    <property type="entry name" value="SDRFAMILY"/>
</dbReference>
<evidence type="ECO:0000256" key="2">
    <source>
        <dbReference type="ARBA" id="ARBA00023002"/>
    </source>
</evidence>
<gene>
    <name evidence="4" type="ORF">PO878_01210</name>
</gene>